<dbReference type="PANTHER" id="PTHR46082:SF11">
    <property type="entry name" value="AAA+ ATPASE DOMAIN-CONTAINING PROTEIN-RELATED"/>
    <property type="match status" value="1"/>
</dbReference>
<dbReference type="Pfam" id="PF14200">
    <property type="entry name" value="RicinB_lectin_2"/>
    <property type="match status" value="1"/>
</dbReference>
<dbReference type="SUPFAM" id="SSF50370">
    <property type="entry name" value="Ricin B-like lectins"/>
    <property type="match status" value="1"/>
</dbReference>
<keyword evidence="4" id="KW-1185">Reference proteome</keyword>
<dbReference type="InterPro" id="IPR035992">
    <property type="entry name" value="Ricin_B-like_lectins"/>
</dbReference>
<dbReference type="GO" id="GO:0009116">
    <property type="term" value="P:nucleoside metabolic process"/>
    <property type="evidence" value="ECO:0007669"/>
    <property type="project" value="InterPro"/>
</dbReference>
<protein>
    <recommendedName>
        <fullName evidence="2">Ricin B lectin domain-containing protein</fullName>
    </recommendedName>
</protein>
<name>A0AAV9TVT9_9PEZI</name>
<feature type="domain" description="Ricin B lectin" evidence="2">
    <location>
        <begin position="352"/>
        <end position="412"/>
    </location>
</feature>
<dbReference type="InterPro" id="IPR053137">
    <property type="entry name" value="NLR-like"/>
</dbReference>
<dbReference type="SUPFAM" id="SSF53167">
    <property type="entry name" value="Purine and uridine phosphorylases"/>
    <property type="match status" value="1"/>
</dbReference>
<dbReference type="InterPro" id="IPR000772">
    <property type="entry name" value="Ricin_B_lectin"/>
</dbReference>
<comment type="caution">
    <text evidence="3">The sequence shown here is derived from an EMBL/GenBank/DDBJ whole genome shotgun (WGS) entry which is preliminary data.</text>
</comment>
<accession>A0AAV9TVT9</accession>
<dbReference type="CDD" id="cd23422">
    <property type="entry name" value="beta-trefoil_Ricin_MPL_CNL"/>
    <property type="match status" value="1"/>
</dbReference>
<organism evidence="3 4">
    <name type="scientific">Orbilia blumenaviensis</name>
    <dbReference type="NCBI Taxonomy" id="1796055"/>
    <lineage>
        <taxon>Eukaryota</taxon>
        <taxon>Fungi</taxon>
        <taxon>Dikarya</taxon>
        <taxon>Ascomycota</taxon>
        <taxon>Pezizomycotina</taxon>
        <taxon>Orbiliomycetes</taxon>
        <taxon>Orbiliales</taxon>
        <taxon>Orbiliaceae</taxon>
        <taxon>Orbilia</taxon>
    </lineage>
</organism>
<feature type="region of interest" description="Disordered" evidence="1">
    <location>
        <begin position="324"/>
        <end position="349"/>
    </location>
</feature>
<gene>
    <name evidence="3" type="ORF">TWF730_006122</name>
</gene>
<evidence type="ECO:0000256" key="1">
    <source>
        <dbReference type="SAM" id="MobiDB-lite"/>
    </source>
</evidence>
<evidence type="ECO:0000259" key="2">
    <source>
        <dbReference type="Pfam" id="PF14200"/>
    </source>
</evidence>
<dbReference type="Gene3D" id="3.40.50.1580">
    <property type="entry name" value="Nucleoside phosphorylase domain"/>
    <property type="match status" value="1"/>
</dbReference>
<dbReference type="Proteomes" id="UP001373714">
    <property type="component" value="Unassembled WGS sequence"/>
</dbReference>
<reference evidence="3 4" key="1">
    <citation type="submission" date="2019-10" db="EMBL/GenBank/DDBJ databases">
        <authorList>
            <person name="Palmer J.M."/>
        </authorList>
    </citation>
    <scope>NUCLEOTIDE SEQUENCE [LARGE SCALE GENOMIC DNA]</scope>
    <source>
        <strain evidence="3 4">TWF730</strain>
    </source>
</reference>
<dbReference type="GO" id="GO:0003824">
    <property type="term" value="F:catalytic activity"/>
    <property type="evidence" value="ECO:0007669"/>
    <property type="project" value="InterPro"/>
</dbReference>
<dbReference type="EMBL" id="JAVHNS010000020">
    <property type="protein sequence ID" value="KAK6329826.1"/>
    <property type="molecule type" value="Genomic_DNA"/>
</dbReference>
<sequence>MQQKRPPHHAYTVGWFATLRVEISAVKLMLDEEYQSPRDVGNDNNSYICGRVGEHNVVITFPSEYGTNSAAQTAANTMRTFPKLRFGLLVGVAGGAPGKPSSKRSSDDIHLGDVVVSDPAAAYNGVIQIDMGKWESTPNHEEFRVISHLNQAPEKLAKSIKRLQVEHDFGEGKMVQYIGDAIKKAGEIGALSSDYKFPGYDNDILFRADYQHPGGSDCSRCDITMTERRLPRETPHVHYGIIASSNGVIKSAQRRDELRDKFNISCFEMAAAGLMNHFPCLVIQGICDYSDSHENKTWQPFAAIAAAAYAKDLLSIIDGDEIESVPPVPGGDRNSHTSGIPASTSSSVSLTDGSTYTIINVATETAINLADGVMVSSWESYGGSHQKWILNKHQDDRWTLTNARWGAYLGLPPTFRRGTVLIGVPEPVTWFISPDPEQSGWFRIFDPNSQRPDLYIDLDSESPGSGMSLLLWDWNPASDVKDHQKWIFQRSDN</sequence>
<evidence type="ECO:0000313" key="4">
    <source>
        <dbReference type="Proteomes" id="UP001373714"/>
    </source>
</evidence>
<dbReference type="Gene3D" id="2.80.10.50">
    <property type="match status" value="1"/>
</dbReference>
<evidence type="ECO:0000313" key="3">
    <source>
        <dbReference type="EMBL" id="KAK6329826.1"/>
    </source>
</evidence>
<proteinExistence type="predicted"/>
<dbReference type="InterPro" id="IPR035994">
    <property type="entry name" value="Nucleoside_phosphorylase_sf"/>
</dbReference>
<dbReference type="AlphaFoldDB" id="A0AAV9TVT9"/>
<dbReference type="PANTHER" id="PTHR46082">
    <property type="entry name" value="ATP/GTP-BINDING PROTEIN-RELATED"/>
    <property type="match status" value="1"/>
</dbReference>